<dbReference type="Gene3D" id="2.60.220.10">
    <property type="entry name" value="Polysaccharide lyase family 8-like, C-terminal"/>
    <property type="match status" value="1"/>
</dbReference>
<protein>
    <submittedName>
        <fullName evidence="7">Polysaccharide lyase 8 family protein</fullName>
    </submittedName>
</protein>
<dbReference type="InterPro" id="IPR038970">
    <property type="entry name" value="Lyase_8"/>
</dbReference>
<organism evidence="7 8">
    <name type="scientific">Fodinicola feengrottensis</name>
    <dbReference type="NCBI Taxonomy" id="435914"/>
    <lineage>
        <taxon>Bacteria</taxon>
        <taxon>Bacillati</taxon>
        <taxon>Actinomycetota</taxon>
        <taxon>Actinomycetes</taxon>
        <taxon>Mycobacteriales</taxon>
        <taxon>Fodinicola</taxon>
    </lineage>
</organism>
<feature type="domain" description="Polysaccharide lyase family 8 central" evidence="4">
    <location>
        <begin position="415"/>
        <end position="666"/>
    </location>
</feature>
<sequence>MAASRRDFLKYSSAAAGGVPLLASKISLGATDDFAGIVAAYRELQVGKGRVSAKRTSALGRLDDIASEYETTMNTAAGSTQLWVDLPKGHGSDYFPTMYARLRAIAVDWATPGSALSQKAGMDARIVAALEILYATEYNENTAEIGNWYSYEIGVPYWVLHILAALGDKVSTEDRARYLRPVLRFNADPNFRTNTPGLVETGANRADKSLIGVIAGAMVGDAVRVSAAMDAVTDVAGGGAANVVARVTRSDGFHPDGSFIQHDVVPYQGHYGLVLLTTVAALMYVTAKASRQLAADVQQKIIATVSDVYAPFVAQGAMLETVRGRMLSRQSETGHDAGHILISAVVLLALRSGSTELTSLVRKWIADDTWAPYLDVPDVHRFAPFNDPVGVPGVEFAEQLLAGSAGKAAAAVPVHRTFPQEDRMVHTTARWTASLGVGSTRICRYESINGQNLHGWYVGDGCLYVFLPNQQGHYSDAYWPTVDATLLPGTTTKASTPPALGSTPLSSKAFVGGVGLDSGHGAQALDFVSQDGTLTAHKSWFFTPEAVICLGAGITDASGAVVRTTIENRSTSAPLLVDGRSYASDGSWTASDPRWLDLPGVAGYFLLEKGKVALKRESRTGAWRDVDTGANTKGSTDPYTRHYQSVFLDHGTNPVGAHYAYGVVPAPTVAGLAIARLTRVLTNTADVQAVRTITGQELAVFFGAGTAGSVTASAPSAVGWGNGTLAVADPSQLGSTVRVTVRSHARRIVHADPAVQVVSLRPLVVDVAVGGTQGATHRVTVG</sequence>
<evidence type="ECO:0000256" key="2">
    <source>
        <dbReference type="ARBA" id="ARBA00022729"/>
    </source>
</evidence>
<dbReference type="Pfam" id="PF08124">
    <property type="entry name" value="Lyase_8_N"/>
    <property type="match status" value="1"/>
</dbReference>
<dbReference type="InterPro" id="IPR012970">
    <property type="entry name" value="Lyase_8_alpha_N"/>
</dbReference>
<dbReference type="PROSITE" id="PS51318">
    <property type="entry name" value="TAT"/>
    <property type="match status" value="1"/>
</dbReference>
<proteinExistence type="inferred from homology"/>
<dbReference type="SUPFAM" id="SSF49863">
    <property type="entry name" value="Hyaluronate lyase-like, C-terminal domain"/>
    <property type="match status" value="1"/>
</dbReference>
<dbReference type="InterPro" id="IPR019546">
    <property type="entry name" value="TAT_signal_bac_arc"/>
</dbReference>
<evidence type="ECO:0000256" key="1">
    <source>
        <dbReference type="ARBA" id="ARBA00006699"/>
    </source>
</evidence>
<dbReference type="Gene3D" id="1.50.10.100">
    <property type="entry name" value="Chondroitin AC/alginate lyase"/>
    <property type="match status" value="1"/>
</dbReference>
<keyword evidence="2" id="KW-0732">Signal</keyword>
<dbReference type="PANTHER" id="PTHR38481">
    <property type="entry name" value="HYALURONATE LYASE"/>
    <property type="match status" value="1"/>
</dbReference>
<dbReference type="RefSeq" id="WP_344314249.1">
    <property type="nucleotide sequence ID" value="NZ_BAAANY010000032.1"/>
</dbReference>
<dbReference type="NCBIfam" id="TIGR01409">
    <property type="entry name" value="TAT_signal_seq"/>
    <property type="match status" value="1"/>
</dbReference>
<dbReference type="CDD" id="cd01083">
    <property type="entry name" value="GAG_Lyase"/>
    <property type="match status" value="1"/>
</dbReference>
<keyword evidence="3 7" id="KW-0456">Lyase</keyword>
<dbReference type="PANTHER" id="PTHR38481:SF1">
    <property type="entry name" value="HYALURONATE LYASE"/>
    <property type="match status" value="1"/>
</dbReference>
<evidence type="ECO:0000313" key="7">
    <source>
        <dbReference type="EMBL" id="GAA1708649.1"/>
    </source>
</evidence>
<evidence type="ECO:0000259" key="5">
    <source>
        <dbReference type="Pfam" id="PF02884"/>
    </source>
</evidence>
<gene>
    <name evidence="7" type="ORF">GCM10009765_67750</name>
</gene>
<evidence type="ECO:0000256" key="3">
    <source>
        <dbReference type="ARBA" id="ARBA00023239"/>
    </source>
</evidence>
<dbReference type="InterPro" id="IPR011071">
    <property type="entry name" value="Lyase_8-like_C"/>
</dbReference>
<dbReference type="Gene3D" id="2.70.98.10">
    <property type="match status" value="1"/>
</dbReference>
<dbReference type="GO" id="GO:0016829">
    <property type="term" value="F:lyase activity"/>
    <property type="evidence" value="ECO:0007669"/>
    <property type="project" value="UniProtKB-KW"/>
</dbReference>
<dbReference type="Pfam" id="PF02278">
    <property type="entry name" value="Lyase_8"/>
    <property type="match status" value="1"/>
</dbReference>
<comment type="similarity">
    <text evidence="1">Belongs to the polysaccharide lyase 8 family.</text>
</comment>
<dbReference type="InterPro" id="IPR004103">
    <property type="entry name" value="Lyase_8_C"/>
</dbReference>
<comment type="caution">
    <text evidence="7">The sequence shown here is derived from an EMBL/GenBank/DDBJ whole genome shotgun (WGS) entry which is preliminary data.</text>
</comment>
<evidence type="ECO:0000313" key="8">
    <source>
        <dbReference type="Proteomes" id="UP001500618"/>
    </source>
</evidence>
<dbReference type="InterPro" id="IPR003159">
    <property type="entry name" value="Lyase_8_central_dom"/>
</dbReference>
<dbReference type="InterPro" id="IPR011013">
    <property type="entry name" value="Gal_mutarotase_sf_dom"/>
</dbReference>
<dbReference type="Pfam" id="PF02884">
    <property type="entry name" value="Lyase_8_C"/>
    <property type="match status" value="1"/>
</dbReference>
<dbReference type="InterPro" id="IPR008929">
    <property type="entry name" value="Chondroitin_lyas"/>
</dbReference>
<dbReference type="Proteomes" id="UP001500618">
    <property type="component" value="Unassembled WGS sequence"/>
</dbReference>
<keyword evidence="8" id="KW-1185">Reference proteome</keyword>
<dbReference type="InterPro" id="IPR006311">
    <property type="entry name" value="TAT_signal"/>
</dbReference>
<evidence type="ECO:0000259" key="6">
    <source>
        <dbReference type="Pfam" id="PF08124"/>
    </source>
</evidence>
<dbReference type="EMBL" id="BAAANY010000032">
    <property type="protein sequence ID" value="GAA1708649.1"/>
    <property type="molecule type" value="Genomic_DNA"/>
</dbReference>
<dbReference type="SUPFAM" id="SSF74650">
    <property type="entry name" value="Galactose mutarotase-like"/>
    <property type="match status" value="1"/>
</dbReference>
<evidence type="ECO:0000259" key="4">
    <source>
        <dbReference type="Pfam" id="PF02278"/>
    </source>
</evidence>
<name>A0ABN2INS5_9ACTN</name>
<dbReference type="InterPro" id="IPR014718">
    <property type="entry name" value="GH-type_carb-bd"/>
</dbReference>
<dbReference type="SUPFAM" id="SSF48230">
    <property type="entry name" value="Chondroitin AC/alginate lyase"/>
    <property type="match status" value="1"/>
</dbReference>
<reference evidence="7 8" key="1">
    <citation type="journal article" date="2019" name="Int. J. Syst. Evol. Microbiol.">
        <title>The Global Catalogue of Microorganisms (GCM) 10K type strain sequencing project: providing services to taxonomists for standard genome sequencing and annotation.</title>
        <authorList>
            <consortium name="The Broad Institute Genomics Platform"/>
            <consortium name="The Broad Institute Genome Sequencing Center for Infectious Disease"/>
            <person name="Wu L."/>
            <person name="Ma J."/>
        </authorList>
    </citation>
    <scope>NUCLEOTIDE SEQUENCE [LARGE SCALE GENOMIC DNA]</scope>
    <source>
        <strain evidence="7 8">JCM 14718</strain>
    </source>
</reference>
<feature type="domain" description="Polysaccharide lyase family 8 C-terminal" evidence="5">
    <location>
        <begin position="679"/>
        <end position="737"/>
    </location>
</feature>
<accession>A0ABN2INS5</accession>
<feature type="domain" description="Polysaccharide lyase 8 N-terminal alpha-helical" evidence="6">
    <location>
        <begin position="57"/>
        <end position="354"/>
    </location>
</feature>